<evidence type="ECO:0000313" key="7">
    <source>
        <dbReference type="EMBL" id="TDE08631.1"/>
    </source>
</evidence>
<dbReference type="Proteomes" id="UP000294739">
    <property type="component" value="Unassembled WGS sequence"/>
</dbReference>
<dbReference type="GO" id="GO:0055085">
    <property type="term" value="P:transmembrane transport"/>
    <property type="evidence" value="ECO:0007669"/>
    <property type="project" value="UniProtKB-ARBA"/>
</dbReference>
<dbReference type="InterPro" id="IPR027417">
    <property type="entry name" value="P-loop_NTPase"/>
</dbReference>
<dbReference type="OrthoDB" id="3326974at2"/>
<dbReference type="PANTHER" id="PTHR43776:SF7">
    <property type="entry name" value="D,D-DIPEPTIDE TRANSPORT ATP-BINDING PROTEIN DDPF-RELATED"/>
    <property type="match status" value="1"/>
</dbReference>
<keyword evidence="2" id="KW-0813">Transport</keyword>
<evidence type="ECO:0000313" key="8">
    <source>
        <dbReference type="Proteomes" id="UP000294739"/>
    </source>
</evidence>
<dbReference type="InParanoid" id="A0A4R5DA38"/>
<dbReference type="RefSeq" id="WP_131896647.1">
    <property type="nucleotide sequence ID" value="NZ_SMKZ01000023.1"/>
</dbReference>
<organism evidence="7 8">
    <name type="scientific">Jiangella asiatica</name>
    <dbReference type="NCBI Taxonomy" id="2530372"/>
    <lineage>
        <taxon>Bacteria</taxon>
        <taxon>Bacillati</taxon>
        <taxon>Actinomycetota</taxon>
        <taxon>Actinomycetes</taxon>
        <taxon>Jiangellales</taxon>
        <taxon>Jiangellaceae</taxon>
        <taxon>Jiangella</taxon>
    </lineage>
</organism>
<dbReference type="InterPro" id="IPR017871">
    <property type="entry name" value="ABC_transporter-like_CS"/>
</dbReference>
<dbReference type="Pfam" id="PF08352">
    <property type="entry name" value="oligo_HPY"/>
    <property type="match status" value="1"/>
</dbReference>
<dbReference type="InterPro" id="IPR003439">
    <property type="entry name" value="ABC_transporter-like_ATP-bd"/>
</dbReference>
<evidence type="ECO:0000256" key="5">
    <source>
        <dbReference type="SAM" id="MobiDB-lite"/>
    </source>
</evidence>
<dbReference type="FunFam" id="3.40.50.300:FF:000016">
    <property type="entry name" value="Oligopeptide ABC transporter ATP-binding component"/>
    <property type="match status" value="1"/>
</dbReference>
<dbReference type="Pfam" id="PF00005">
    <property type="entry name" value="ABC_tran"/>
    <property type="match status" value="1"/>
</dbReference>
<dbReference type="EMBL" id="SMKZ01000023">
    <property type="protein sequence ID" value="TDE08631.1"/>
    <property type="molecule type" value="Genomic_DNA"/>
</dbReference>
<dbReference type="PROSITE" id="PS00211">
    <property type="entry name" value="ABC_TRANSPORTER_1"/>
    <property type="match status" value="1"/>
</dbReference>
<reference evidence="7 8" key="1">
    <citation type="submission" date="2019-03" db="EMBL/GenBank/DDBJ databases">
        <title>Draft genome sequences of novel Actinobacteria.</title>
        <authorList>
            <person name="Sahin N."/>
            <person name="Ay H."/>
            <person name="Saygin H."/>
        </authorList>
    </citation>
    <scope>NUCLEOTIDE SEQUENCE [LARGE SCALE GENOMIC DNA]</scope>
    <source>
        <strain evidence="7 8">5K138</strain>
    </source>
</reference>
<accession>A0A4R5DA38</accession>
<dbReference type="NCBIfam" id="TIGR01727">
    <property type="entry name" value="oligo_HPY"/>
    <property type="match status" value="1"/>
</dbReference>
<dbReference type="InterPro" id="IPR003593">
    <property type="entry name" value="AAA+_ATPase"/>
</dbReference>
<dbReference type="Gene3D" id="3.40.50.300">
    <property type="entry name" value="P-loop containing nucleotide triphosphate hydrolases"/>
    <property type="match status" value="1"/>
</dbReference>
<feature type="domain" description="ABC transporter" evidence="6">
    <location>
        <begin position="27"/>
        <end position="280"/>
    </location>
</feature>
<dbReference type="CDD" id="cd03257">
    <property type="entry name" value="ABC_NikE_OppD_transporters"/>
    <property type="match status" value="1"/>
</dbReference>
<evidence type="ECO:0000256" key="3">
    <source>
        <dbReference type="ARBA" id="ARBA00022741"/>
    </source>
</evidence>
<feature type="region of interest" description="Disordered" evidence="5">
    <location>
        <begin position="1"/>
        <end position="20"/>
    </location>
</feature>
<comment type="caution">
    <text evidence="7">The sequence shown here is derived from an EMBL/GenBank/DDBJ whole genome shotgun (WGS) entry which is preliminary data.</text>
</comment>
<keyword evidence="3" id="KW-0547">Nucleotide-binding</keyword>
<dbReference type="InterPro" id="IPR013563">
    <property type="entry name" value="Oligopep_ABC_C"/>
</dbReference>
<dbReference type="GO" id="GO:0005524">
    <property type="term" value="F:ATP binding"/>
    <property type="evidence" value="ECO:0007669"/>
    <property type="project" value="UniProtKB-KW"/>
</dbReference>
<dbReference type="PANTHER" id="PTHR43776">
    <property type="entry name" value="TRANSPORT ATP-BINDING PROTEIN"/>
    <property type="match status" value="1"/>
</dbReference>
<evidence type="ECO:0000256" key="4">
    <source>
        <dbReference type="ARBA" id="ARBA00022840"/>
    </source>
</evidence>
<dbReference type="GO" id="GO:0016887">
    <property type="term" value="F:ATP hydrolysis activity"/>
    <property type="evidence" value="ECO:0007669"/>
    <property type="project" value="InterPro"/>
</dbReference>
<comment type="similarity">
    <text evidence="1">Belongs to the ABC transporter superfamily.</text>
</comment>
<evidence type="ECO:0000256" key="1">
    <source>
        <dbReference type="ARBA" id="ARBA00005417"/>
    </source>
</evidence>
<name>A0A4R5DA38_9ACTN</name>
<dbReference type="AlphaFoldDB" id="A0A4R5DA38"/>
<protein>
    <submittedName>
        <fullName evidence="7">ATP-binding cassette domain-containing protein</fullName>
    </submittedName>
</protein>
<gene>
    <name evidence="7" type="ORF">E1269_17065</name>
</gene>
<dbReference type="InterPro" id="IPR050319">
    <property type="entry name" value="ABC_transp_ATP-bind"/>
</dbReference>
<dbReference type="SMART" id="SM00382">
    <property type="entry name" value="AAA"/>
    <property type="match status" value="1"/>
</dbReference>
<evidence type="ECO:0000256" key="2">
    <source>
        <dbReference type="ARBA" id="ARBA00022448"/>
    </source>
</evidence>
<keyword evidence="4 7" id="KW-0067">ATP-binding</keyword>
<dbReference type="PROSITE" id="PS50893">
    <property type="entry name" value="ABC_TRANSPORTER_2"/>
    <property type="match status" value="1"/>
</dbReference>
<evidence type="ECO:0000259" key="6">
    <source>
        <dbReference type="PROSITE" id="PS50893"/>
    </source>
</evidence>
<proteinExistence type="inferred from homology"/>
<dbReference type="SUPFAM" id="SSF52540">
    <property type="entry name" value="P-loop containing nucleoside triphosphate hydrolases"/>
    <property type="match status" value="1"/>
</dbReference>
<sequence>MAETTLETRASGAEAAPPMAEGNLLEVRDLEMHFAERSGWLRRSRRVVRAVDGISFDVRAGETLGLVGESGCGKTTTGRCLVRTHAPTGGRLMYRGGDGREVDLAALPHRDLPDYRRQIRMIFQDPFSSLNPRMTVRDIIGEPLRVNGVARGAELDDRVADLLVRVGLRPQHRSRFPHAFSGGERQRIVIARALSLDPRLVIADEAVSALDVSVRAQILELMVTLQRERGLTYLFISHDLSVVEYLCDRVAVMYVGKVVELGPTEELFTRPQHPYTQALLAAVPQPDPTRRNILTQRPLEGEVADPADPPPGCHFHPRCPFARDICRTEEPALRPTADGRRVACHFAEELSLPGLAVDDDAAGLSDPEDT</sequence>
<dbReference type="GO" id="GO:0015833">
    <property type="term" value="P:peptide transport"/>
    <property type="evidence" value="ECO:0007669"/>
    <property type="project" value="InterPro"/>
</dbReference>
<keyword evidence="8" id="KW-1185">Reference proteome</keyword>